<evidence type="ECO:0000313" key="6">
    <source>
        <dbReference type="Proteomes" id="UP000319212"/>
    </source>
</evidence>
<comment type="similarity">
    <text evidence="1">Belongs to the P-Pant transferase superfamily. Gsp/Sfp/HetI/AcpT family.</text>
</comment>
<dbReference type="InterPro" id="IPR055066">
    <property type="entry name" value="AASDHPPT_N"/>
</dbReference>
<dbReference type="EMBL" id="RCZI01000002">
    <property type="protein sequence ID" value="TPG28607.1"/>
    <property type="molecule type" value="Genomic_DNA"/>
</dbReference>
<organism evidence="5 6">
    <name type="scientific">Variovorax guangxiensis</name>
    <dbReference type="NCBI Taxonomy" id="1775474"/>
    <lineage>
        <taxon>Bacteria</taxon>
        <taxon>Pseudomonadati</taxon>
        <taxon>Pseudomonadota</taxon>
        <taxon>Betaproteobacteria</taxon>
        <taxon>Burkholderiales</taxon>
        <taxon>Comamonadaceae</taxon>
        <taxon>Variovorax</taxon>
    </lineage>
</organism>
<evidence type="ECO:0000259" key="3">
    <source>
        <dbReference type="Pfam" id="PF01648"/>
    </source>
</evidence>
<dbReference type="GO" id="GO:0000287">
    <property type="term" value="F:magnesium ion binding"/>
    <property type="evidence" value="ECO:0007669"/>
    <property type="project" value="InterPro"/>
</dbReference>
<accession>A0A502DTE9</accession>
<dbReference type="SUPFAM" id="SSF56214">
    <property type="entry name" value="4'-phosphopantetheinyl transferase"/>
    <property type="match status" value="2"/>
</dbReference>
<sequence>MPCELWRFPLDQYLPAAAIATLSADEVARARRFVFEADRHRFMAARAALRQLIGQRTGTSPAALRFATGRFGKPALATHDGLQFNLSHSGATGVLAMSTRIALGVDVEVVRPVPDADSLAAAYFAPAERAAIAACSANTRDTAFLRCWTRKEACLKAIGIGLNLATAGFDVGADADTRRVEIATADGIQRLWLRDVDAGDGLVVSLALCIDRAPAAQPSPTPMPTPAEESCA</sequence>
<dbReference type="Gene3D" id="3.90.470.20">
    <property type="entry name" value="4'-phosphopantetheinyl transferase domain"/>
    <property type="match status" value="2"/>
</dbReference>
<dbReference type="GO" id="GO:0005829">
    <property type="term" value="C:cytosol"/>
    <property type="evidence" value="ECO:0007669"/>
    <property type="project" value="TreeGrafter"/>
</dbReference>
<dbReference type="AlphaFoldDB" id="A0A502DTE9"/>
<evidence type="ECO:0000259" key="4">
    <source>
        <dbReference type="Pfam" id="PF22624"/>
    </source>
</evidence>
<dbReference type="Proteomes" id="UP000319212">
    <property type="component" value="Unassembled WGS sequence"/>
</dbReference>
<comment type="caution">
    <text evidence="5">The sequence shown here is derived from an EMBL/GenBank/DDBJ whole genome shotgun (WGS) entry which is preliminary data.</text>
</comment>
<dbReference type="InterPro" id="IPR008278">
    <property type="entry name" value="4-PPantetheinyl_Trfase_dom"/>
</dbReference>
<evidence type="ECO:0000256" key="1">
    <source>
        <dbReference type="ARBA" id="ARBA00010990"/>
    </source>
</evidence>
<feature type="domain" description="4'-phosphopantetheinyl transferase N-terminal" evidence="4">
    <location>
        <begin position="17"/>
        <end position="98"/>
    </location>
</feature>
<dbReference type="GO" id="GO:0019878">
    <property type="term" value="P:lysine biosynthetic process via aminoadipic acid"/>
    <property type="evidence" value="ECO:0007669"/>
    <property type="project" value="TreeGrafter"/>
</dbReference>
<protein>
    <submittedName>
        <fullName evidence="5">4'-phosphopantetheinyl transferase superfamily protein</fullName>
    </submittedName>
</protein>
<dbReference type="GO" id="GO:0008897">
    <property type="term" value="F:holo-[acyl-carrier-protein] synthase activity"/>
    <property type="evidence" value="ECO:0007669"/>
    <property type="project" value="InterPro"/>
</dbReference>
<dbReference type="Pfam" id="PF22624">
    <property type="entry name" value="AASDHPPT_N"/>
    <property type="match status" value="1"/>
</dbReference>
<gene>
    <name evidence="5" type="ORF">EAH82_07335</name>
</gene>
<name>A0A502DTE9_9BURK</name>
<dbReference type="InterPro" id="IPR037143">
    <property type="entry name" value="4-PPantetheinyl_Trfase_dom_sf"/>
</dbReference>
<feature type="domain" description="4'-phosphopantetheinyl transferase" evidence="3">
    <location>
        <begin position="103"/>
        <end position="192"/>
    </location>
</feature>
<keyword evidence="2 5" id="KW-0808">Transferase</keyword>
<reference evidence="5 6" key="1">
    <citation type="journal article" date="2019" name="Environ. Microbiol.">
        <title>Species interactions and distinct microbial communities in high Arctic permafrost affected cryosols are associated with the CH4 and CO2 gas fluxes.</title>
        <authorList>
            <person name="Altshuler I."/>
            <person name="Hamel J."/>
            <person name="Turney S."/>
            <person name="Magnuson E."/>
            <person name="Levesque R."/>
            <person name="Greer C."/>
            <person name="Whyte L.G."/>
        </authorList>
    </citation>
    <scope>NUCLEOTIDE SEQUENCE [LARGE SCALE GENOMIC DNA]</scope>
    <source>
        <strain evidence="5 6">S06.C</strain>
    </source>
</reference>
<dbReference type="InterPro" id="IPR050559">
    <property type="entry name" value="P-Pant_transferase_sf"/>
</dbReference>
<evidence type="ECO:0000313" key="5">
    <source>
        <dbReference type="EMBL" id="TPG28607.1"/>
    </source>
</evidence>
<dbReference type="Pfam" id="PF01648">
    <property type="entry name" value="ACPS"/>
    <property type="match status" value="1"/>
</dbReference>
<dbReference type="PANTHER" id="PTHR12215:SF10">
    <property type="entry name" value="L-AMINOADIPATE-SEMIALDEHYDE DEHYDROGENASE-PHOSPHOPANTETHEINYL TRANSFERASE"/>
    <property type="match status" value="1"/>
</dbReference>
<evidence type="ECO:0000256" key="2">
    <source>
        <dbReference type="ARBA" id="ARBA00022679"/>
    </source>
</evidence>
<dbReference type="PANTHER" id="PTHR12215">
    <property type="entry name" value="PHOSPHOPANTETHEINE TRANSFERASE"/>
    <property type="match status" value="1"/>
</dbReference>
<proteinExistence type="inferred from homology"/>